<feature type="compositionally biased region" description="Polar residues" evidence="1">
    <location>
        <begin position="195"/>
        <end position="206"/>
    </location>
</feature>
<feature type="region of interest" description="Disordered" evidence="1">
    <location>
        <begin position="616"/>
        <end position="661"/>
    </location>
</feature>
<dbReference type="EMBL" id="MU005770">
    <property type="protein sequence ID" value="KAF2709467.1"/>
    <property type="molecule type" value="Genomic_DNA"/>
</dbReference>
<feature type="region of interest" description="Disordered" evidence="1">
    <location>
        <begin position="25"/>
        <end position="109"/>
    </location>
</feature>
<feature type="compositionally biased region" description="Polar residues" evidence="1">
    <location>
        <begin position="244"/>
        <end position="263"/>
    </location>
</feature>
<feature type="compositionally biased region" description="Low complexity" evidence="1">
    <location>
        <begin position="424"/>
        <end position="444"/>
    </location>
</feature>
<keyword evidence="3" id="KW-1185">Reference proteome</keyword>
<evidence type="ECO:0000313" key="2">
    <source>
        <dbReference type="EMBL" id="KAF2709467.1"/>
    </source>
</evidence>
<feature type="compositionally biased region" description="Acidic residues" evidence="1">
    <location>
        <begin position="652"/>
        <end position="661"/>
    </location>
</feature>
<protein>
    <submittedName>
        <fullName evidence="2">Uncharacterized protein</fullName>
    </submittedName>
</protein>
<dbReference type="OrthoDB" id="5425130at2759"/>
<proteinExistence type="predicted"/>
<dbReference type="AlphaFoldDB" id="A0A6G1KAS9"/>
<evidence type="ECO:0000313" key="3">
    <source>
        <dbReference type="Proteomes" id="UP000799428"/>
    </source>
</evidence>
<organism evidence="2 3">
    <name type="scientific">Pleomassaria siparia CBS 279.74</name>
    <dbReference type="NCBI Taxonomy" id="1314801"/>
    <lineage>
        <taxon>Eukaryota</taxon>
        <taxon>Fungi</taxon>
        <taxon>Dikarya</taxon>
        <taxon>Ascomycota</taxon>
        <taxon>Pezizomycotina</taxon>
        <taxon>Dothideomycetes</taxon>
        <taxon>Pleosporomycetidae</taxon>
        <taxon>Pleosporales</taxon>
        <taxon>Pleomassariaceae</taxon>
        <taxon>Pleomassaria</taxon>
    </lineage>
</organism>
<feature type="compositionally biased region" description="Basic and acidic residues" evidence="1">
    <location>
        <begin position="616"/>
        <end position="638"/>
    </location>
</feature>
<reference evidence="2" key="1">
    <citation type="journal article" date="2020" name="Stud. Mycol.">
        <title>101 Dothideomycetes genomes: a test case for predicting lifestyles and emergence of pathogens.</title>
        <authorList>
            <person name="Haridas S."/>
            <person name="Albert R."/>
            <person name="Binder M."/>
            <person name="Bloem J."/>
            <person name="Labutti K."/>
            <person name="Salamov A."/>
            <person name="Andreopoulos B."/>
            <person name="Baker S."/>
            <person name="Barry K."/>
            <person name="Bills G."/>
            <person name="Bluhm B."/>
            <person name="Cannon C."/>
            <person name="Castanera R."/>
            <person name="Culley D."/>
            <person name="Daum C."/>
            <person name="Ezra D."/>
            <person name="Gonzalez J."/>
            <person name="Henrissat B."/>
            <person name="Kuo A."/>
            <person name="Liang C."/>
            <person name="Lipzen A."/>
            <person name="Lutzoni F."/>
            <person name="Magnuson J."/>
            <person name="Mondo S."/>
            <person name="Nolan M."/>
            <person name="Ohm R."/>
            <person name="Pangilinan J."/>
            <person name="Park H.-J."/>
            <person name="Ramirez L."/>
            <person name="Alfaro M."/>
            <person name="Sun H."/>
            <person name="Tritt A."/>
            <person name="Yoshinaga Y."/>
            <person name="Zwiers L.-H."/>
            <person name="Turgeon B."/>
            <person name="Goodwin S."/>
            <person name="Spatafora J."/>
            <person name="Crous P."/>
            <person name="Grigoriev I."/>
        </authorList>
    </citation>
    <scope>NUCLEOTIDE SEQUENCE</scope>
    <source>
        <strain evidence="2">CBS 279.74</strain>
    </source>
</reference>
<dbReference type="Proteomes" id="UP000799428">
    <property type="component" value="Unassembled WGS sequence"/>
</dbReference>
<feature type="compositionally biased region" description="Pro residues" evidence="1">
    <location>
        <begin position="283"/>
        <end position="293"/>
    </location>
</feature>
<feature type="region of interest" description="Disordered" evidence="1">
    <location>
        <begin position="140"/>
        <end position="539"/>
    </location>
</feature>
<name>A0A6G1KAS9_9PLEO</name>
<feature type="compositionally biased region" description="Pro residues" evidence="1">
    <location>
        <begin position="495"/>
        <end position="512"/>
    </location>
</feature>
<feature type="compositionally biased region" description="Low complexity" evidence="1">
    <location>
        <begin position="480"/>
        <end position="494"/>
    </location>
</feature>
<feature type="compositionally biased region" description="Polar residues" evidence="1">
    <location>
        <begin position="345"/>
        <end position="409"/>
    </location>
</feature>
<sequence>MTQVMSQSGYGLPAPSSRQDIVSALLDGYGNDFDDSPSYQLSPDFNELPPPPPEKDDTPLTLMNMKFQLRVDEPQSPISDYDDRKNSLDASPPTKIVYRSLSRSSKPRELKLTVSNGSTAVVPSAPALPAPSIIVPSPTVAVSKPLPVPVPEPGSEEKQPLPPPPPPEKSTRRQPSVMGNVQAKIQRDRKDSVESQDVQGALSQSPPVVKRKALPDLRKFKSLADLGVGPRGGKNGPLPPMPASKNSSQDSFATITPASMAQERSSKASIRSQSSEGISRKPVPVPVPVPVPGPVIVAQLVPTPGEQQLDTTPAPPKKTFTLGLPPNPRARGQETPTSAKHVRGKSSTGFDLINSQTNTKPAPVSTRPTNLTTITPDPTPSPNKTSAVQAQGSTFPDANASMGPQSPVSPVSLDGSRRPFSYEAVEQPAQSSQVQQPSRARSAQEVQSASPVSPPAVTTAFPPRTTSRPGAAFQSLPQGPKLAPQIQIQAQQQPQPQPQPPQLSRSPSPPTIISPTSPAFAPPFPRPAPNTEAPSSKPVAPITDVHLNCYASHATHLLSRNEYFSQPCMVCYENSIERKWTCTWCYVRVCLRCADELIRTPGRNLSVVIERRGGTRGRAAREIAGEDETERSASRTDSSRGGTPIPQTVIWEADEDKEDFS</sequence>
<evidence type="ECO:0000256" key="1">
    <source>
        <dbReference type="SAM" id="MobiDB-lite"/>
    </source>
</evidence>
<accession>A0A6G1KAS9</accession>
<gene>
    <name evidence="2" type="ORF">K504DRAFT_455181</name>
</gene>